<accession>A0ABV7GQ30</accession>
<comment type="subcellular location">
    <subcellularLocation>
        <location evidence="1">Cell inner membrane</location>
        <topology evidence="1">Multi-pass membrane protein</topology>
    </subcellularLocation>
</comment>
<dbReference type="PIRSF" id="PIRSF006446">
    <property type="entry name" value="Cyt_quinol_oxidase_1"/>
    <property type="match status" value="1"/>
</dbReference>
<keyword evidence="15" id="KW-1185">Reference proteome</keyword>
<name>A0ABV7GQ30_9RHOB</name>
<feature type="transmembrane region" description="Helical" evidence="13">
    <location>
        <begin position="467"/>
        <end position="491"/>
    </location>
</feature>
<feature type="transmembrane region" description="Helical" evidence="13">
    <location>
        <begin position="93"/>
        <end position="117"/>
    </location>
</feature>
<proteinExistence type="inferred from homology"/>
<dbReference type="Proteomes" id="UP001595632">
    <property type="component" value="Unassembled WGS sequence"/>
</dbReference>
<feature type="transmembrane region" description="Helical" evidence="13">
    <location>
        <begin position="221"/>
        <end position="239"/>
    </location>
</feature>
<keyword evidence="7 13" id="KW-0812">Transmembrane</keyword>
<evidence type="ECO:0000256" key="4">
    <source>
        <dbReference type="ARBA" id="ARBA00022475"/>
    </source>
</evidence>
<comment type="caution">
    <text evidence="14">The sequence shown here is derived from an EMBL/GenBank/DDBJ whole genome shotgun (WGS) entry which is preliminary data.</text>
</comment>
<reference evidence="15" key="1">
    <citation type="journal article" date="2019" name="Int. J. Syst. Evol. Microbiol.">
        <title>The Global Catalogue of Microorganisms (GCM) 10K type strain sequencing project: providing services to taxonomists for standard genome sequencing and annotation.</title>
        <authorList>
            <consortium name="The Broad Institute Genomics Platform"/>
            <consortium name="The Broad Institute Genome Sequencing Center for Infectious Disease"/>
            <person name="Wu L."/>
            <person name="Ma J."/>
        </authorList>
    </citation>
    <scope>NUCLEOTIDE SEQUENCE [LARGE SCALE GENOMIC DNA]</scope>
    <source>
        <strain evidence="15">KCTC 52366</strain>
    </source>
</reference>
<feature type="transmembrane region" description="Helical" evidence="13">
    <location>
        <begin position="129"/>
        <end position="152"/>
    </location>
</feature>
<dbReference type="PANTHER" id="PTHR30365">
    <property type="entry name" value="CYTOCHROME D UBIQUINOL OXIDASE"/>
    <property type="match status" value="1"/>
</dbReference>
<keyword evidence="10 13" id="KW-1133">Transmembrane helix</keyword>
<evidence type="ECO:0000313" key="14">
    <source>
        <dbReference type="EMBL" id="MFC3143492.1"/>
    </source>
</evidence>
<evidence type="ECO:0000256" key="13">
    <source>
        <dbReference type="PIRNR" id="PIRNR006446"/>
    </source>
</evidence>
<gene>
    <name evidence="14" type="ORF">ACFOGP_12285</name>
</gene>
<dbReference type="GO" id="GO:0016491">
    <property type="term" value="F:oxidoreductase activity"/>
    <property type="evidence" value="ECO:0007669"/>
    <property type="project" value="UniProtKB-KW"/>
</dbReference>
<keyword evidence="8 13" id="KW-0479">Metal-binding</keyword>
<dbReference type="RefSeq" id="WP_275630780.1">
    <property type="nucleotide sequence ID" value="NZ_JARGYD010000001.1"/>
</dbReference>
<evidence type="ECO:0000256" key="6">
    <source>
        <dbReference type="ARBA" id="ARBA00022617"/>
    </source>
</evidence>
<sequence length="531" mass="59460">MELDVVELSRLQFALTAMYHFLFVPLTLGLSILVAIMETVYVMTDRPIWRQMTKFWGTLFGINFVLGVATGITMEFQFGMNWSYYSHYVGDVFGAPLAIEGLMAFFLEATFVGLFFFGWDKLSKTAHLVVAWLVAIGSNFSALWILIANGWMQNPVGAEFNPDTMRMEMTSFFEVMFNSVAQSKFVHTVSAGYVTASVFVLGVSAWYLLKGRHTELAKRSITVAASFGLASALSVVVLGDESGYETSHNQRMKLAAIEAMWETHEAPAAFTLVGFPDQEARETHYALEIPWVMGLIGTRSLNTEIPGIADLVAEAEDRIRSGIVAYDALMTIRAERDATPPEVRATFEEHSDDLGYAMLLKRYVDDPRDADDALIETTSWDTVPTVWPLFWAFRIMVVLGFSFIAVMAYFFYRSSFKGQTYPRWALHAAVWIIPAPWIAAEMGWIVAEFGRQPWTVDGVLPTALSASNLSVADLLLTLAGFVAFYTILFIVEMGLMLKYIRKGPHQDVDETEVWTARHEARLRGPVGTPAE</sequence>
<evidence type="ECO:0000256" key="12">
    <source>
        <dbReference type="ARBA" id="ARBA00023136"/>
    </source>
</evidence>
<feature type="transmembrane region" description="Helical" evidence="13">
    <location>
        <begin position="20"/>
        <end position="43"/>
    </location>
</feature>
<evidence type="ECO:0000256" key="9">
    <source>
        <dbReference type="ARBA" id="ARBA00022982"/>
    </source>
</evidence>
<keyword evidence="3 13" id="KW-0813">Transport</keyword>
<dbReference type="EC" id="1.10.3.-" evidence="14"/>
<dbReference type="EMBL" id="JBHRTB010000010">
    <property type="protein sequence ID" value="MFC3143492.1"/>
    <property type="molecule type" value="Genomic_DNA"/>
</dbReference>
<evidence type="ECO:0000256" key="11">
    <source>
        <dbReference type="ARBA" id="ARBA00023004"/>
    </source>
</evidence>
<evidence type="ECO:0000256" key="3">
    <source>
        <dbReference type="ARBA" id="ARBA00022448"/>
    </source>
</evidence>
<keyword evidence="4 13" id="KW-1003">Cell membrane</keyword>
<feature type="transmembrane region" description="Helical" evidence="13">
    <location>
        <begin position="55"/>
        <end position="73"/>
    </location>
</feature>
<evidence type="ECO:0000256" key="5">
    <source>
        <dbReference type="ARBA" id="ARBA00022519"/>
    </source>
</evidence>
<dbReference type="PANTHER" id="PTHR30365:SF0">
    <property type="entry name" value="CYTOCHROME BD-I UBIQUINOL OXIDASE SUBUNIT 1"/>
    <property type="match status" value="1"/>
</dbReference>
<keyword evidence="11 13" id="KW-0408">Iron</keyword>
<keyword evidence="12 13" id="KW-0472">Membrane</keyword>
<evidence type="ECO:0000256" key="10">
    <source>
        <dbReference type="ARBA" id="ARBA00022989"/>
    </source>
</evidence>
<keyword evidence="5" id="KW-0997">Cell inner membrane</keyword>
<evidence type="ECO:0000256" key="1">
    <source>
        <dbReference type="ARBA" id="ARBA00004429"/>
    </source>
</evidence>
<keyword evidence="6 13" id="KW-0349">Heme</keyword>
<comment type="similarity">
    <text evidence="2 13">Belongs to the cytochrome ubiquinol oxidase subunit 1 family.</text>
</comment>
<organism evidence="14 15">
    <name type="scientific">Psychromarinibacter halotolerans</name>
    <dbReference type="NCBI Taxonomy" id="1775175"/>
    <lineage>
        <taxon>Bacteria</taxon>
        <taxon>Pseudomonadati</taxon>
        <taxon>Pseudomonadota</taxon>
        <taxon>Alphaproteobacteria</taxon>
        <taxon>Rhodobacterales</taxon>
        <taxon>Paracoccaceae</taxon>
        <taxon>Psychromarinibacter</taxon>
    </lineage>
</organism>
<feature type="transmembrane region" description="Helical" evidence="13">
    <location>
        <begin position="185"/>
        <end position="209"/>
    </location>
</feature>
<keyword evidence="9 13" id="KW-0249">Electron transport</keyword>
<dbReference type="Pfam" id="PF01654">
    <property type="entry name" value="Cyt_bd_oxida_I"/>
    <property type="match status" value="1"/>
</dbReference>
<feature type="transmembrane region" description="Helical" evidence="13">
    <location>
        <begin position="389"/>
        <end position="412"/>
    </location>
</feature>
<evidence type="ECO:0000256" key="7">
    <source>
        <dbReference type="ARBA" id="ARBA00022692"/>
    </source>
</evidence>
<keyword evidence="14" id="KW-0560">Oxidoreductase</keyword>
<feature type="transmembrane region" description="Helical" evidence="13">
    <location>
        <begin position="424"/>
        <end position="447"/>
    </location>
</feature>
<evidence type="ECO:0000256" key="8">
    <source>
        <dbReference type="ARBA" id="ARBA00022723"/>
    </source>
</evidence>
<protein>
    <submittedName>
        <fullName evidence="14">Cytochrome ubiquinol oxidase subunit I</fullName>
        <ecNumber evidence="14">1.10.3.-</ecNumber>
    </submittedName>
</protein>
<evidence type="ECO:0000256" key="2">
    <source>
        <dbReference type="ARBA" id="ARBA00009819"/>
    </source>
</evidence>
<dbReference type="InterPro" id="IPR002585">
    <property type="entry name" value="Cyt-d_ubiquinol_oxidase_su_1"/>
</dbReference>
<evidence type="ECO:0000313" key="15">
    <source>
        <dbReference type="Proteomes" id="UP001595632"/>
    </source>
</evidence>